<evidence type="ECO:0000256" key="2">
    <source>
        <dbReference type="ARBA" id="ARBA00009848"/>
    </source>
</evidence>
<evidence type="ECO:0000256" key="9">
    <source>
        <dbReference type="ARBA" id="ARBA00023303"/>
    </source>
</evidence>
<keyword evidence="6" id="KW-0406">Ion transport</keyword>
<dbReference type="InterPro" id="IPR059116">
    <property type="entry name" value="P2X_receptor"/>
</dbReference>
<feature type="compositionally biased region" description="Polar residues" evidence="10">
    <location>
        <begin position="484"/>
        <end position="493"/>
    </location>
</feature>
<evidence type="ECO:0000256" key="11">
    <source>
        <dbReference type="SAM" id="Phobius"/>
    </source>
</evidence>
<comment type="similarity">
    <text evidence="2">Belongs to the P2X receptor family.</text>
</comment>
<evidence type="ECO:0000256" key="1">
    <source>
        <dbReference type="ARBA" id="ARBA00004308"/>
    </source>
</evidence>
<comment type="subcellular location">
    <subcellularLocation>
        <location evidence="1">Endomembrane system</location>
    </subcellularLocation>
</comment>
<evidence type="ECO:0000313" key="13">
    <source>
        <dbReference type="Proteomes" id="UP000271241"/>
    </source>
</evidence>
<keyword evidence="13" id="KW-1185">Reference proteome</keyword>
<dbReference type="OrthoDB" id="494673at2759"/>
<evidence type="ECO:0000256" key="7">
    <source>
        <dbReference type="ARBA" id="ARBA00023136"/>
    </source>
</evidence>
<dbReference type="GO" id="GO:0007165">
    <property type="term" value="P:signal transduction"/>
    <property type="evidence" value="ECO:0007669"/>
    <property type="project" value="UniProtKB-ARBA"/>
</dbReference>
<dbReference type="AlphaFoldDB" id="A0A4P9XHK5"/>
<evidence type="ECO:0000256" key="6">
    <source>
        <dbReference type="ARBA" id="ARBA00023065"/>
    </source>
</evidence>
<dbReference type="PANTHER" id="PTHR10125">
    <property type="entry name" value="P2X PURINOCEPTOR"/>
    <property type="match status" value="1"/>
</dbReference>
<evidence type="ECO:0000256" key="8">
    <source>
        <dbReference type="ARBA" id="ARBA00023286"/>
    </source>
</evidence>
<feature type="transmembrane region" description="Helical" evidence="11">
    <location>
        <begin position="34"/>
        <end position="53"/>
    </location>
</feature>
<keyword evidence="9" id="KW-0407">Ion channel</keyword>
<keyword evidence="7 11" id="KW-0472">Membrane</keyword>
<feature type="region of interest" description="Disordered" evidence="10">
    <location>
        <begin position="430"/>
        <end position="510"/>
    </location>
</feature>
<protein>
    <recommendedName>
        <fullName evidence="14">Transmembrane protein</fullName>
    </recommendedName>
</protein>
<evidence type="ECO:0000256" key="10">
    <source>
        <dbReference type="SAM" id="MobiDB-lite"/>
    </source>
</evidence>
<dbReference type="GO" id="GO:0012505">
    <property type="term" value="C:endomembrane system"/>
    <property type="evidence" value="ECO:0007669"/>
    <property type="project" value="UniProtKB-SubCell"/>
</dbReference>
<dbReference type="GO" id="GO:0070588">
    <property type="term" value="P:calcium ion transmembrane transport"/>
    <property type="evidence" value="ECO:0007669"/>
    <property type="project" value="TreeGrafter"/>
</dbReference>
<feature type="region of interest" description="Disordered" evidence="10">
    <location>
        <begin position="679"/>
        <end position="699"/>
    </location>
</feature>
<keyword evidence="8" id="KW-1071">Ligand-gated ion channel</keyword>
<dbReference type="EMBL" id="KZ993270">
    <property type="protein sequence ID" value="RKP05097.1"/>
    <property type="molecule type" value="Genomic_DNA"/>
</dbReference>
<feature type="compositionally biased region" description="Polar residues" evidence="10">
    <location>
        <begin position="430"/>
        <end position="444"/>
    </location>
</feature>
<dbReference type="GO" id="GO:0016020">
    <property type="term" value="C:membrane"/>
    <property type="evidence" value="ECO:0007669"/>
    <property type="project" value="TreeGrafter"/>
</dbReference>
<dbReference type="Gene3D" id="1.10.287.940">
    <property type="entry name" value="atp-gated p2x4 ion channel"/>
    <property type="match status" value="1"/>
</dbReference>
<dbReference type="GO" id="GO:0015267">
    <property type="term" value="F:channel activity"/>
    <property type="evidence" value="ECO:0007669"/>
    <property type="project" value="UniProtKB-ARBA"/>
</dbReference>
<dbReference type="PANTHER" id="PTHR10125:SF31">
    <property type="entry name" value="P2X RECEPTOR E"/>
    <property type="match status" value="1"/>
</dbReference>
<keyword evidence="4 11" id="KW-0812">Transmembrane</keyword>
<evidence type="ECO:0000256" key="5">
    <source>
        <dbReference type="ARBA" id="ARBA00022989"/>
    </source>
</evidence>
<gene>
    <name evidence="12" type="ORF">THASP1DRAFT_33068</name>
</gene>
<keyword evidence="5 11" id="KW-1133">Transmembrane helix</keyword>
<name>A0A4P9XHK5_9FUNG</name>
<dbReference type="Proteomes" id="UP000271241">
    <property type="component" value="Unassembled WGS sequence"/>
</dbReference>
<proteinExistence type="inferred from homology"/>
<sequence>MVDILPRVGGWNWDNMFAYNTGKVIQIRDRRLGLLRWVLLVIVWIYVLCDVFIHRRYNIKEAPVPGVVRASLAEPPTLSNAPSYCSQNAPCVYWSSSQILYPNTDGSELFLTTGLRFTSYTLPPNCTNAFVPGAPVSTSAQSLTTNATVNAVRPDLVGRAECVYTKGRQSTTRTYLVADVEKYMINVEHLVQDRLAGQTLSYEEMQGALVDGSSSAAQPRVLLRYNHRQTTEQRGATADVLPVGEILRAAGINLDAPSRNSGMVILAKIDYTNQRSPVTSDDSGPAQYTYRPELVSMPSAARVELRRNSDGTVTEVNRNGIRIVFQQTGVLGHFDFMALLIHLGTVMLLLALVSLLVEAVMHYMLPERGFYRIHKYDEISALKDANSAVGDDSSFFVERHSAVLASAVGALSPNEAHRRHLSMLRVMNPTAQSSHVSSDASNSFPAAPQRTHSMPPPSRRALRDSAASGATSDQFRLSKGSRQDAANQRTSALSGEIRDPTGALQEAPMQSATVLAATDPRRSYGAHTGEYQLYHTPNHLNGVNLPYPWPAEPTRKETALSQGSRSTDSTMVSVTMANPVTPQSHYNQAVQDVLLPSQHPPTASSSTDVLPSTSTFSVISLSPAAPPQSTVSLADPLFPCNPASPVSGHGHMLQPPQESTAGLNSPELPMSLVTCAQRSSSRRTYRYEPPTPARNSLMPGATSFSAAPLYMHSSNALIYDQQSIEAVELRNSTADITVHSTAGEGSLPLVVVPTPITSSRGVIVSVASDAVSAEHGNDNVSPNAGVTLGADAAISDRDTQLISDLDECFDNSDILMAAYAASDAAFTIQALDAEEYATNKPGDA</sequence>
<evidence type="ECO:0000256" key="4">
    <source>
        <dbReference type="ARBA" id="ARBA00022692"/>
    </source>
</evidence>
<evidence type="ECO:0000313" key="12">
    <source>
        <dbReference type="EMBL" id="RKP05097.1"/>
    </source>
</evidence>
<organism evidence="12 13">
    <name type="scientific">Thamnocephalis sphaerospora</name>
    <dbReference type="NCBI Taxonomy" id="78915"/>
    <lineage>
        <taxon>Eukaryota</taxon>
        <taxon>Fungi</taxon>
        <taxon>Fungi incertae sedis</taxon>
        <taxon>Zoopagomycota</taxon>
        <taxon>Zoopagomycotina</taxon>
        <taxon>Zoopagomycetes</taxon>
        <taxon>Zoopagales</taxon>
        <taxon>Sigmoideomycetaceae</taxon>
        <taxon>Thamnocephalis</taxon>
    </lineage>
</organism>
<evidence type="ECO:0000256" key="3">
    <source>
        <dbReference type="ARBA" id="ARBA00022448"/>
    </source>
</evidence>
<keyword evidence="3" id="KW-0813">Transport</keyword>
<dbReference type="STRING" id="78915.A0A4P9XHK5"/>
<reference evidence="13" key="1">
    <citation type="journal article" date="2018" name="Nat. Microbiol.">
        <title>Leveraging single-cell genomics to expand the fungal tree of life.</title>
        <authorList>
            <person name="Ahrendt S.R."/>
            <person name="Quandt C.A."/>
            <person name="Ciobanu D."/>
            <person name="Clum A."/>
            <person name="Salamov A."/>
            <person name="Andreopoulos B."/>
            <person name="Cheng J.F."/>
            <person name="Woyke T."/>
            <person name="Pelin A."/>
            <person name="Henrissat B."/>
            <person name="Reynolds N.K."/>
            <person name="Benny G.L."/>
            <person name="Smith M.E."/>
            <person name="James T.Y."/>
            <person name="Grigoriev I.V."/>
        </authorList>
    </citation>
    <scope>NUCLEOTIDE SEQUENCE [LARGE SCALE GENOMIC DNA]</scope>
    <source>
        <strain evidence="13">RSA 1356</strain>
    </source>
</reference>
<accession>A0A4P9XHK5</accession>
<evidence type="ECO:0008006" key="14">
    <source>
        <dbReference type="Google" id="ProtNLM"/>
    </source>
</evidence>